<sequence length="279" mass="31561">MNRPSHSQKHFEDLGTEESHVIESFERRVHGGDAEPQHSYSTNQYTERKTFGRDENGEIIVKIETNPKDPVRPVTPVSPVYLSDGKDQNEQERLMKPLPPLESLYIDHIPRIDPKKSLRSPRTFSNQNSPRSGISFSNSPHSRRSSAAGLPINTLSPRSVAPLNASPSALSPTIRKTTLKRLVNIIDGKPLTDYKETVTYEPNPNYLAALPMTSPHSMISPTTNLRERGFSNDNYSKEYYNAPSPLYSPRPHSTTHSRRESKDNEAAYVMQNPLYSEDY</sequence>
<proteinExistence type="predicted"/>
<reference evidence="2" key="1">
    <citation type="submission" date="2016-11" db="UniProtKB">
        <authorList>
            <consortium name="WormBaseParasite"/>
        </authorList>
    </citation>
    <scope>IDENTIFICATION</scope>
    <source>
        <strain evidence="2">KR3021</strain>
    </source>
</reference>
<dbReference type="Proteomes" id="UP000095286">
    <property type="component" value="Unplaced"/>
</dbReference>
<dbReference type="WBParaSite" id="RSKR_0000016300.1">
    <property type="protein sequence ID" value="RSKR_0000016300.1"/>
    <property type="gene ID" value="RSKR_0000016300"/>
</dbReference>
<evidence type="ECO:0000313" key="1">
    <source>
        <dbReference type="Proteomes" id="UP000095286"/>
    </source>
</evidence>
<accession>A0AC35TG18</accession>
<organism evidence="1 2">
    <name type="scientific">Rhabditophanes sp. KR3021</name>
    <dbReference type="NCBI Taxonomy" id="114890"/>
    <lineage>
        <taxon>Eukaryota</taxon>
        <taxon>Metazoa</taxon>
        <taxon>Ecdysozoa</taxon>
        <taxon>Nematoda</taxon>
        <taxon>Chromadorea</taxon>
        <taxon>Rhabditida</taxon>
        <taxon>Tylenchina</taxon>
        <taxon>Panagrolaimomorpha</taxon>
        <taxon>Strongyloidoidea</taxon>
        <taxon>Alloionematidae</taxon>
        <taxon>Rhabditophanes</taxon>
    </lineage>
</organism>
<evidence type="ECO:0000313" key="2">
    <source>
        <dbReference type="WBParaSite" id="RSKR_0000016300.1"/>
    </source>
</evidence>
<name>A0AC35TG18_9BILA</name>
<protein>
    <submittedName>
        <fullName evidence="2">ZM domain-containing protein</fullName>
    </submittedName>
</protein>